<feature type="binding site" evidence="6">
    <location>
        <position position="81"/>
    </location>
    <ligand>
        <name>ATP</name>
        <dbReference type="ChEBI" id="CHEBI:30616"/>
    </ligand>
</feature>
<keyword evidence="3" id="KW-0418">Kinase</keyword>
<dbReference type="Pfam" id="PF13432">
    <property type="entry name" value="TPR_16"/>
    <property type="match status" value="1"/>
</dbReference>
<dbReference type="EMBL" id="JAFLCK010000022">
    <property type="protein sequence ID" value="MBN8661576.1"/>
    <property type="molecule type" value="Genomic_DNA"/>
</dbReference>
<keyword evidence="8" id="KW-1133">Transmembrane helix</keyword>
<feature type="transmembrane region" description="Helical" evidence="8">
    <location>
        <begin position="484"/>
        <end position="503"/>
    </location>
</feature>
<evidence type="ECO:0000313" key="11">
    <source>
        <dbReference type="Proteomes" id="UP000664277"/>
    </source>
</evidence>
<dbReference type="Proteomes" id="UP000664277">
    <property type="component" value="Unassembled WGS sequence"/>
</dbReference>
<dbReference type="SUPFAM" id="SSF48452">
    <property type="entry name" value="TPR-like"/>
    <property type="match status" value="1"/>
</dbReference>
<sequence length="852" mass="91139">MSKEAQSGSYRKVCLTCGKEFTEDIVLCPDDDELLTPVKTDSLIGTMLSGKYEILEKLGAGGMGLVYKAKHTLMKRMVAIKIMLPQLIASVSALKRFKQEAQAASSLNHPNILTVYDFGVTPDGMPYLVMDFLEGTNLSKMLDANQHLPLDAAVDIFIQAASGLGHAHRKGIVHRDLKPANIMLVEWEGRKNFVKVVDFGMAKITGAVDGESEDLTKSGEVFGSPLYMSPEQCMGKTLDARSDIYSFGCVMYRVLTGVTAVSGQSAIECFSNHVSGVPRCFAEVVPDFQFPPGLEEIVFKAMAKEPEQRYQSMDELKDDLVELARKEMSGLYGTLSGSIYAQKETNSVASLNMSEVAAQARAEGVAAADEEVVSQTVRVPSAGGTDAPPVFRSITTDARTPEQARAAASGKDTTDKPAVSAEKQSQTGPQKVDEAQLRTFVGAGAGSGAGSGSGSGAGSGGGSVKSQTVAASRKYDSSALPRPVIIGAVVLVLIVGVLSFVAFSGKNGDSKTSSSGSGGSSTGLGGFNSVLNVVGGGDNKPSNAGLAFEEIMKRGHAAFEHGDYAVALDQYNSALALAKEKGRYEKQVPEAQIWINKACFELGKYDDALAACRAVLKVRESAGQMSSPEASEALNDMGEIYLAKGNFKESRLYLDKALKIRKTFTGPEKDKVAETMAALGNLSLAQNKPRDAVKYLSQALSIAEFSLAFNPIDKANIESALGQAYQLTGKIMKARDLYEKALDLREKSLSPDNPAIADSLVTLGSIEYHAKRLDEAREHFERALDINKRSGGSRQDGLADAQFCLAMVCKAQNDKGKAQEYAQGAYEIRKTLFGEKDDRTVQALKLMQSVSQ</sequence>
<dbReference type="Gene3D" id="3.30.200.20">
    <property type="entry name" value="Phosphorylase Kinase, domain 1"/>
    <property type="match status" value="1"/>
</dbReference>
<dbReference type="Gene3D" id="1.25.40.10">
    <property type="entry name" value="Tetratricopeptide repeat domain"/>
    <property type="match status" value="2"/>
</dbReference>
<evidence type="ECO:0000256" key="5">
    <source>
        <dbReference type="PROSITE-ProRule" id="PRU00339"/>
    </source>
</evidence>
<keyword evidence="4 6" id="KW-0067">ATP-binding</keyword>
<evidence type="ECO:0000256" key="8">
    <source>
        <dbReference type="SAM" id="Phobius"/>
    </source>
</evidence>
<keyword evidence="2 6" id="KW-0547">Nucleotide-binding</keyword>
<dbReference type="InterPro" id="IPR008271">
    <property type="entry name" value="Ser/Thr_kinase_AS"/>
</dbReference>
<protein>
    <submittedName>
        <fullName evidence="10">Tetratricopeptide repeat protein</fullName>
    </submittedName>
</protein>
<dbReference type="GO" id="GO:0004674">
    <property type="term" value="F:protein serine/threonine kinase activity"/>
    <property type="evidence" value="ECO:0007669"/>
    <property type="project" value="TreeGrafter"/>
</dbReference>
<feature type="repeat" description="TPR" evidence="5">
    <location>
        <begin position="757"/>
        <end position="790"/>
    </location>
</feature>
<dbReference type="InterPro" id="IPR011990">
    <property type="entry name" value="TPR-like_helical_dom_sf"/>
</dbReference>
<evidence type="ECO:0000256" key="6">
    <source>
        <dbReference type="PROSITE-ProRule" id="PRU10141"/>
    </source>
</evidence>
<evidence type="ECO:0000256" key="3">
    <source>
        <dbReference type="ARBA" id="ARBA00022777"/>
    </source>
</evidence>
<feature type="repeat" description="TPR" evidence="5">
    <location>
        <begin position="715"/>
        <end position="748"/>
    </location>
</feature>
<dbReference type="PANTHER" id="PTHR43289:SF34">
    <property type="entry name" value="SERINE_THREONINE-PROTEIN KINASE YBDM-RELATED"/>
    <property type="match status" value="1"/>
</dbReference>
<dbReference type="SUPFAM" id="SSF56112">
    <property type="entry name" value="Protein kinase-like (PK-like)"/>
    <property type="match status" value="1"/>
</dbReference>
<evidence type="ECO:0000313" key="10">
    <source>
        <dbReference type="EMBL" id="MBN8661576.1"/>
    </source>
</evidence>
<keyword evidence="8" id="KW-0812">Transmembrane</keyword>
<dbReference type="PROSITE" id="PS00108">
    <property type="entry name" value="PROTEIN_KINASE_ST"/>
    <property type="match status" value="1"/>
</dbReference>
<keyword evidence="8" id="KW-0472">Membrane</keyword>
<gene>
    <name evidence="10" type="ORF">J0M35_14520</name>
</gene>
<comment type="caution">
    <text evidence="10">The sequence shown here is derived from an EMBL/GenBank/DDBJ whole genome shotgun (WGS) entry which is preliminary data.</text>
</comment>
<dbReference type="SMART" id="SM00028">
    <property type="entry name" value="TPR"/>
    <property type="match status" value="7"/>
</dbReference>
<dbReference type="GO" id="GO:0005524">
    <property type="term" value="F:ATP binding"/>
    <property type="evidence" value="ECO:0007669"/>
    <property type="project" value="UniProtKB-UniRule"/>
</dbReference>
<dbReference type="InterPro" id="IPR011009">
    <property type="entry name" value="Kinase-like_dom_sf"/>
</dbReference>
<organism evidence="10 11">
    <name type="scientific">Candidatus Obscuribacter phosphatis</name>
    <dbReference type="NCBI Taxonomy" id="1906157"/>
    <lineage>
        <taxon>Bacteria</taxon>
        <taxon>Bacillati</taxon>
        <taxon>Candidatus Melainabacteria</taxon>
        <taxon>Candidatus Obscuribacterales</taxon>
        <taxon>Candidatus Obscuribacteraceae</taxon>
        <taxon>Candidatus Obscuribacter</taxon>
    </lineage>
</organism>
<dbReference type="AlphaFoldDB" id="A0A8J7P9G8"/>
<dbReference type="Pfam" id="PF13374">
    <property type="entry name" value="TPR_10"/>
    <property type="match status" value="1"/>
</dbReference>
<feature type="repeat" description="TPR" evidence="5">
    <location>
        <begin position="631"/>
        <end position="664"/>
    </location>
</feature>
<accession>A0A8J7P9G8</accession>
<dbReference type="Gene3D" id="1.10.510.10">
    <property type="entry name" value="Transferase(Phosphotransferase) domain 1"/>
    <property type="match status" value="1"/>
</dbReference>
<dbReference type="InterPro" id="IPR017441">
    <property type="entry name" value="Protein_kinase_ATP_BS"/>
</dbReference>
<dbReference type="Pfam" id="PF00069">
    <property type="entry name" value="Pkinase"/>
    <property type="match status" value="1"/>
</dbReference>
<dbReference type="InterPro" id="IPR019734">
    <property type="entry name" value="TPR_rpt"/>
</dbReference>
<evidence type="ECO:0000256" key="1">
    <source>
        <dbReference type="ARBA" id="ARBA00022679"/>
    </source>
</evidence>
<evidence type="ECO:0000259" key="9">
    <source>
        <dbReference type="PROSITE" id="PS50011"/>
    </source>
</evidence>
<evidence type="ECO:0000256" key="4">
    <source>
        <dbReference type="ARBA" id="ARBA00022840"/>
    </source>
</evidence>
<dbReference type="CDD" id="cd14014">
    <property type="entry name" value="STKc_PknB_like"/>
    <property type="match status" value="1"/>
</dbReference>
<dbReference type="Pfam" id="PF13424">
    <property type="entry name" value="TPR_12"/>
    <property type="match status" value="2"/>
</dbReference>
<dbReference type="PROSITE" id="PS00107">
    <property type="entry name" value="PROTEIN_KINASE_ATP"/>
    <property type="match status" value="1"/>
</dbReference>
<evidence type="ECO:0000256" key="7">
    <source>
        <dbReference type="SAM" id="MobiDB-lite"/>
    </source>
</evidence>
<reference evidence="10" key="1">
    <citation type="submission" date="2021-02" db="EMBL/GenBank/DDBJ databases">
        <title>Genome-Resolved Metagenomics of a Microbial Community Performing Photosynthetic Biological Nutrient Removal.</title>
        <authorList>
            <person name="Mcdaniel E.A."/>
        </authorList>
    </citation>
    <scope>NUCLEOTIDE SEQUENCE</scope>
    <source>
        <strain evidence="10">UWPOB_OBS1</strain>
    </source>
</reference>
<feature type="domain" description="Protein kinase" evidence="9">
    <location>
        <begin position="52"/>
        <end position="321"/>
    </location>
</feature>
<keyword evidence="5" id="KW-0802">TPR repeat</keyword>
<dbReference type="SMART" id="SM00220">
    <property type="entry name" value="S_TKc"/>
    <property type="match status" value="1"/>
</dbReference>
<proteinExistence type="predicted"/>
<feature type="compositionally biased region" description="Gly residues" evidence="7">
    <location>
        <begin position="443"/>
        <end position="463"/>
    </location>
</feature>
<keyword evidence="1" id="KW-0808">Transferase</keyword>
<dbReference type="InterPro" id="IPR000719">
    <property type="entry name" value="Prot_kinase_dom"/>
</dbReference>
<dbReference type="PANTHER" id="PTHR43289">
    <property type="entry name" value="MITOGEN-ACTIVATED PROTEIN KINASE KINASE KINASE 20-RELATED"/>
    <property type="match status" value="1"/>
</dbReference>
<name>A0A8J7P9G8_9BACT</name>
<feature type="region of interest" description="Disordered" evidence="7">
    <location>
        <begin position="379"/>
        <end position="465"/>
    </location>
</feature>
<dbReference type="PROSITE" id="PS50011">
    <property type="entry name" value="PROTEIN_KINASE_DOM"/>
    <property type="match status" value="1"/>
</dbReference>
<evidence type="ECO:0000256" key="2">
    <source>
        <dbReference type="ARBA" id="ARBA00022741"/>
    </source>
</evidence>
<dbReference type="PROSITE" id="PS50005">
    <property type="entry name" value="TPR"/>
    <property type="match status" value="3"/>
</dbReference>